<dbReference type="FunFam" id="2.60.40.1180:FF:000007">
    <property type="entry name" value="Sucrose isomerase"/>
    <property type="match status" value="1"/>
</dbReference>
<evidence type="ECO:0000256" key="3">
    <source>
        <dbReference type="ARBA" id="ARBA00023295"/>
    </source>
</evidence>
<dbReference type="SUPFAM" id="SSF51011">
    <property type="entry name" value="Glycosyl hydrolase domain"/>
    <property type="match status" value="1"/>
</dbReference>
<evidence type="ECO:0000313" key="6">
    <source>
        <dbReference type="EMBL" id="MFC4989167.1"/>
    </source>
</evidence>
<feature type="compositionally biased region" description="Acidic residues" evidence="4">
    <location>
        <begin position="299"/>
        <end position="314"/>
    </location>
</feature>
<dbReference type="SUPFAM" id="SSF51445">
    <property type="entry name" value="(Trans)glycosidases"/>
    <property type="match status" value="1"/>
</dbReference>
<keyword evidence="7" id="KW-1185">Reference proteome</keyword>
<dbReference type="InterPro" id="IPR006047">
    <property type="entry name" value="GH13_cat_dom"/>
</dbReference>
<dbReference type="InterPro" id="IPR017853">
    <property type="entry name" value="GH"/>
</dbReference>
<comment type="similarity">
    <text evidence="1">Belongs to the glycosyl hydrolase 13 family.</text>
</comment>
<accession>A0ABD5QJG6</accession>
<dbReference type="PANTHER" id="PTHR10357">
    <property type="entry name" value="ALPHA-AMYLASE FAMILY MEMBER"/>
    <property type="match status" value="1"/>
</dbReference>
<feature type="domain" description="Glycosyl hydrolase family 13 catalytic" evidence="5">
    <location>
        <begin position="22"/>
        <end position="431"/>
    </location>
</feature>
<dbReference type="CDD" id="cd11333">
    <property type="entry name" value="AmyAc_SI_OligoGlu_DGase"/>
    <property type="match status" value="1"/>
</dbReference>
<dbReference type="InterPro" id="IPR013780">
    <property type="entry name" value="Glyco_hydro_b"/>
</dbReference>
<evidence type="ECO:0000256" key="2">
    <source>
        <dbReference type="ARBA" id="ARBA00022801"/>
    </source>
</evidence>
<dbReference type="Gene3D" id="3.90.400.10">
    <property type="entry name" value="Oligo-1,6-glucosidase, Domain 2"/>
    <property type="match status" value="1"/>
</dbReference>
<protein>
    <submittedName>
        <fullName evidence="6">Alpha-glucosidase</fullName>
    </submittedName>
</protein>
<dbReference type="RefSeq" id="WP_224829507.1">
    <property type="nucleotide sequence ID" value="NZ_JAIVEF010000022.1"/>
</dbReference>
<dbReference type="SMART" id="SM00642">
    <property type="entry name" value="Aamy"/>
    <property type="match status" value="1"/>
</dbReference>
<organism evidence="6 7">
    <name type="scientific">Saliphagus infecundisoli</name>
    <dbReference type="NCBI Taxonomy" id="1849069"/>
    <lineage>
        <taxon>Archaea</taxon>
        <taxon>Methanobacteriati</taxon>
        <taxon>Methanobacteriota</taxon>
        <taxon>Stenosarchaea group</taxon>
        <taxon>Halobacteria</taxon>
        <taxon>Halobacteriales</taxon>
        <taxon>Natrialbaceae</taxon>
        <taxon>Saliphagus</taxon>
    </lineage>
</organism>
<gene>
    <name evidence="6" type="ORF">ACFPFO_15625</name>
</gene>
<dbReference type="EMBL" id="JBHSJG010000041">
    <property type="protein sequence ID" value="MFC4989167.1"/>
    <property type="molecule type" value="Genomic_DNA"/>
</dbReference>
<dbReference type="AlphaFoldDB" id="A0ABD5QJG6"/>
<evidence type="ECO:0000259" key="5">
    <source>
        <dbReference type="SMART" id="SM00642"/>
    </source>
</evidence>
<dbReference type="PANTHER" id="PTHR10357:SF179">
    <property type="entry name" value="NEUTRAL AND BASIC AMINO ACID TRANSPORT PROTEIN RBAT"/>
    <property type="match status" value="1"/>
</dbReference>
<dbReference type="GO" id="GO:0004553">
    <property type="term" value="F:hydrolase activity, hydrolyzing O-glycosyl compounds"/>
    <property type="evidence" value="ECO:0007669"/>
    <property type="project" value="UniProtKB-ARBA"/>
</dbReference>
<sequence>MTPRTADAAFDRQWWKEAIVYQIYPRSFNDSDGDGIGDLRGIVEKVDYLDDLGVDVVWLCPVYDSPMADNGYDIRDFRSIADTYGSVDDWERLRDVLHERGIRLVMDLVLNHTSDEHEWFRRSRREEDGYADYYHWREGEPDEPPNNWESIFGGPAWSYDEARGEWYLHLFDEKQPDLNWRTPAVREEMKAVVEWWLERGIDGFRMDAVSHMSKTDGLPDGDPSNSPVGAEHYSHGPRLESYLAELNADVLSAYDAMTVAEMGMTTVDQAADYVNAADNGIHMVFQFDHLDVGGHTEDWEFDDGTDGSDGDDAGSDAGGIDLPEFKRVVTEKQRELDWDAIFLGNHDVPRIVSQFGTDSYRERSATLLGTFLLTMRGTPYIYQGEEIGMTNTEFESLDALDDPKTVGRVEALLEDGVVDSFEEVAGVVNARSRDHARTPMQWSDDPHAGFTGGEPWLPANENYPAVNVGVQRSGEESVLAGYRRLIDLRQRFDVLVYGDYELLAPDHEQVYAYVRTGNAETVLVVLNWSASPAHVPDLDVATDDADLLFANAADAPADPSGATLQPYGATVYLL</sequence>
<comment type="caution">
    <text evidence="6">The sequence shown here is derived from an EMBL/GenBank/DDBJ whole genome shotgun (WGS) entry which is preliminary data.</text>
</comment>
<dbReference type="InterPro" id="IPR045857">
    <property type="entry name" value="O16G_dom_2"/>
</dbReference>
<evidence type="ECO:0000256" key="1">
    <source>
        <dbReference type="ARBA" id="ARBA00008061"/>
    </source>
</evidence>
<evidence type="ECO:0000256" key="4">
    <source>
        <dbReference type="SAM" id="MobiDB-lite"/>
    </source>
</evidence>
<name>A0ABD5QJG6_9EURY</name>
<dbReference type="Pfam" id="PF16657">
    <property type="entry name" value="Malt_amylase_C"/>
    <property type="match status" value="1"/>
</dbReference>
<dbReference type="Proteomes" id="UP001595925">
    <property type="component" value="Unassembled WGS sequence"/>
</dbReference>
<dbReference type="FunFam" id="3.90.400.10:FF:000002">
    <property type="entry name" value="Sucrose isomerase"/>
    <property type="match status" value="1"/>
</dbReference>
<proteinExistence type="inferred from homology"/>
<dbReference type="Pfam" id="PF00128">
    <property type="entry name" value="Alpha-amylase"/>
    <property type="match status" value="1"/>
</dbReference>
<dbReference type="InterPro" id="IPR032091">
    <property type="entry name" value="Malt_amylase-like_C"/>
</dbReference>
<reference evidence="6 7" key="1">
    <citation type="journal article" date="2019" name="Int. J. Syst. Evol. Microbiol.">
        <title>The Global Catalogue of Microorganisms (GCM) 10K type strain sequencing project: providing services to taxonomists for standard genome sequencing and annotation.</title>
        <authorList>
            <consortium name="The Broad Institute Genomics Platform"/>
            <consortium name="The Broad Institute Genome Sequencing Center for Infectious Disease"/>
            <person name="Wu L."/>
            <person name="Ma J."/>
        </authorList>
    </citation>
    <scope>NUCLEOTIDE SEQUENCE [LARGE SCALE GENOMIC DNA]</scope>
    <source>
        <strain evidence="6 7">CGMCC 1.15824</strain>
    </source>
</reference>
<dbReference type="GO" id="GO:0016052">
    <property type="term" value="P:carbohydrate catabolic process"/>
    <property type="evidence" value="ECO:0007669"/>
    <property type="project" value="UniProtKB-ARBA"/>
</dbReference>
<dbReference type="Gene3D" id="2.60.40.1180">
    <property type="entry name" value="Golgi alpha-mannosidase II"/>
    <property type="match status" value="1"/>
</dbReference>
<keyword evidence="3" id="KW-0326">Glycosidase</keyword>
<feature type="region of interest" description="Disordered" evidence="4">
    <location>
        <begin position="212"/>
        <end position="233"/>
    </location>
</feature>
<dbReference type="Gene3D" id="3.20.20.80">
    <property type="entry name" value="Glycosidases"/>
    <property type="match status" value="1"/>
</dbReference>
<evidence type="ECO:0000313" key="7">
    <source>
        <dbReference type="Proteomes" id="UP001595925"/>
    </source>
</evidence>
<keyword evidence="2" id="KW-0378">Hydrolase</keyword>
<feature type="region of interest" description="Disordered" evidence="4">
    <location>
        <begin position="296"/>
        <end position="320"/>
    </location>
</feature>